<sequence length="158" mass="18326">MAIQLLITVIIAVLWMFLQETYTMQTFVVGIIFAVVLLVMLRRFVPGRLYFITIWRFLKLVLVFSKELLIANWDVVKAVYSPRMNTKPGIFRVHTELRSKWQITLLANLISLTPGTLSLVVSDDRTVLYIHAMDIHSTEESAHNIKNTFEKLIMELTE</sequence>
<evidence type="ECO:0000256" key="4">
    <source>
        <dbReference type="ARBA" id="ARBA00022475"/>
    </source>
</evidence>
<dbReference type="GO" id="GO:0015297">
    <property type="term" value="F:antiporter activity"/>
    <property type="evidence" value="ECO:0007669"/>
    <property type="project" value="UniProtKB-KW"/>
</dbReference>
<dbReference type="OrthoDB" id="9800498at2"/>
<evidence type="ECO:0000256" key="7">
    <source>
        <dbReference type="ARBA" id="ARBA00023136"/>
    </source>
</evidence>
<evidence type="ECO:0000313" key="9">
    <source>
        <dbReference type="EMBL" id="TDQ38024.1"/>
    </source>
</evidence>
<keyword evidence="4" id="KW-1003">Cell membrane</keyword>
<dbReference type="PIRSF" id="PIRSF019239">
    <property type="entry name" value="MrpE"/>
    <property type="match status" value="1"/>
</dbReference>
<keyword evidence="6 8" id="KW-1133">Transmembrane helix</keyword>
<dbReference type="EMBL" id="SNYJ01000011">
    <property type="protein sequence ID" value="TDQ38024.1"/>
    <property type="molecule type" value="Genomic_DNA"/>
</dbReference>
<keyword evidence="3" id="KW-0813">Transport</keyword>
<dbReference type="AlphaFoldDB" id="A0A4R6U4S2"/>
<keyword evidence="5 8" id="KW-0812">Transmembrane</keyword>
<evidence type="ECO:0000313" key="10">
    <source>
        <dbReference type="Proteomes" id="UP000295632"/>
    </source>
</evidence>
<dbReference type="GO" id="GO:0008324">
    <property type="term" value="F:monoatomic cation transmembrane transporter activity"/>
    <property type="evidence" value="ECO:0007669"/>
    <property type="project" value="InterPro"/>
</dbReference>
<name>A0A4R6U4S2_9BACI</name>
<dbReference type="Proteomes" id="UP000295632">
    <property type="component" value="Unassembled WGS sequence"/>
</dbReference>
<organism evidence="9 10">
    <name type="scientific">Aureibacillus halotolerans</name>
    <dbReference type="NCBI Taxonomy" id="1508390"/>
    <lineage>
        <taxon>Bacteria</taxon>
        <taxon>Bacillati</taxon>
        <taxon>Bacillota</taxon>
        <taxon>Bacilli</taxon>
        <taxon>Bacillales</taxon>
        <taxon>Bacillaceae</taxon>
        <taxon>Aureibacillus</taxon>
    </lineage>
</organism>
<dbReference type="PANTHER" id="PTHR34584">
    <property type="entry name" value="NA(+)/H(+) ANTIPORTER SUBUNIT E1"/>
    <property type="match status" value="1"/>
</dbReference>
<feature type="transmembrane region" description="Helical" evidence="8">
    <location>
        <begin position="22"/>
        <end position="41"/>
    </location>
</feature>
<dbReference type="Pfam" id="PF01899">
    <property type="entry name" value="MNHE"/>
    <property type="match status" value="1"/>
</dbReference>
<dbReference type="PANTHER" id="PTHR34584:SF1">
    <property type="entry name" value="NA(+)_H(+) ANTIPORTER SUBUNIT E1"/>
    <property type="match status" value="1"/>
</dbReference>
<dbReference type="RefSeq" id="WP_133581069.1">
    <property type="nucleotide sequence ID" value="NZ_SNYJ01000011.1"/>
</dbReference>
<dbReference type="InterPro" id="IPR002758">
    <property type="entry name" value="Cation_antiport_E"/>
</dbReference>
<evidence type="ECO:0000256" key="5">
    <source>
        <dbReference type="ARBA" id="ARBA00022692"/>
    </source>
</evidence>
<evidence type="ECO:0000256" key="3">
    <source>
        <dbReference type="ARBA" id="ARBA00022449"/>
    </source>
</evidence>
<keyword evidence="7 8" id="KW-0472">Membrane</keyword>
<evidence type="ECO:0000256" key="8">
    <source>
        <dbReference type="SAM" id="Phobius"/>
    </source>
</evidence>
<proteinExistence type="inferred from homology"/>
<dbReference type="GO" id="GO:0005886">
    <property type="term" value="C:plasma membrane"/>
    <property type="evidence" value="ECO:0007669"/>
    <property type="project" value="UniProtKB-SubCell"/>
</dbReference>
<comment type="subcellular location">
    <subcellularLocation>
        <location evidence="1">Cell membrane</location>
        <topology evidence="1">Multi-pass membrane protein</topology>
    </subcellularLocation>
</comment>
<comment type="caution">
    <text evidence="9">The sequence shown here is derived from an EMBL/GenBank/DDBJ whole genome shotgun (WGS) entry which is preliminary data.</text>
</comment>
<protein>
    <submittedName>
        <fullName evidence="9">Multisubunit sodium/proton antiporter MrpE subunit</fullName>
    </submittedName>
</protein>
<keyword evidence="10" id="KW-1185">Reference proteome</keyword>
<accession>A0A4R6U4S2</accession>
<evidence type="ECO:0000256" key="2">
    <source>
        <dbReference type="ARBA" id="ARBA00006228"/>
    </source>
</evidence>
<comment type="similarity">
    <text evidence="2">Belongs to the CPA3 antiporters (TC 2.A.63) subunit E family.</text>
</comment>
<keyword evidence="3" id="KW-0050">Antiport</keyword>
<gene>
    <name evidence="9" type="ORF">EV213_111105</name>
</gene>
<evidence type="ECO:0000256" key="6">
    <source>
        <dbReference type="ARBA" id="ARBA00022989"/>
    </source>
</evidence>
<reference evidence="9 10" key="1">
    <citation type="submission" date="2019-03" db="EMBL/GenBank/DDBJ databases">
        <title>Genomic Encyclopedia of Type Strains, Phase IV (KMG-IV): sequencing the most valuable type-strain genomes for metagenomic binning, comparative biology and taxonomic classification.</title>
        <authorList>
            <person name="Goeker M."/>
        </authorList>
    </citation>
    <scope>NUCLEOTIDE SEQUENCE [LARGE SCALE GENOMIC DNA]</scope>
    <source>
        <strain evidence="9 10">DSM 28697</strain>
    </source>
</reference>
<evidence type="ECO:0000256" key="1">
    <source>
        <dbReference type="ARBA" id="ARBA00004651"/>
    </source>
</evidence>